<evidence type="ECO:0000256" key="2">
    <source>
        <dbReference type="SAM" id="SignalP"/>
    </source>
</evidence>
<evidence type="ECO:0000313" key="4">
    <source>
        <dbReference type="Proteomes" id="UP000831880"/>
    </source>
</evidence>
<name>A0ABY4GV92_9BACI</name>
<gene>
    <name evidence="3" type="ORF">MUO14_14970</name>
</gene>
<feature type="signal peptide" evidence="2">
    <location>
        <begin position="1"/>
        <end position="19"/>
    </location>
</feature>
<evidence type="ECO:0000313" key="3">
    <source>
        <dbReference type="EMBL" id="UOQ91818.1"/>
    </source>
</evidence>
<keyword evidence="4" id="KW-1185">Reference proteome</keyword>
<keyword evidence="1" id="KW-0472">Membrane</keyword>
<feature type="chain" id="PRO_5046053770" evidence="2">
    <location>
        <begin position="20"/>
        <end position="62"/>
    </location>
</feature>
<sequence length="62" mass="6458">MYHLATLYLACILAGFALANIPTSAVITAEVASFFSIIGGIAIIVFALALLYIGVKALINKS</sequence>
<dbReference type="Proteomes" id="UP000831880">
    <property type="component" value="Chromosome"/>
</dbReference>
<feature type="transmembrane region" description="Helical" evidence="1">
    <location>
        <begin position="35"/>
        <end position="55"/>
    </location>
</feature>
<organism evidence="3 4">
    <name type="scientific">Halobacillus shinanisalinarum</name>
    <dbReference type="NCBI Taxonomy" id="2932258"/>
    <lineage>
        <taxon>Bacteria</taxon>
        <taxon>Bacillati</taxon>
        <taxon>Bacillota</taxon>
        <taxon>Bacilli</taxon>
        <taxon>Bacillales</taxon>
        <taxon>Bacillaceae</taxon>
        <taxon>Halobacillus</taxon>
    </lineage>
</organism>
<proteinExistence type="predicted"/>
<accession>A0ABY4GV92</accession>
<keyword evidence="1" id="KW-1133">Transmembrane helix</keyword>
<dbReference type="EMBL" id="CP095074">
    <property type="protein sequence ID" value="UOQ91818.1"/>
    <property type="molecule type" value="Genomic_DNA"/>
</dbReference>
<keyword evidence="1" id="KW-0812">Transmembrane</keyword>
<evidence type="ECO:0000256" key="1">
    <source>
        <dbReference type="SAM" id="Phobius"/>
    </source>
</evidence>
<keyword evidence="2" id="KW-0732">Signal</keyword>
<dbReference type="RefSeq" id="WP_244751429.1">
    <property type="nucleotide sequence ID" value="NZ_CP095074.1"/>
</dbReference>
<reference evidence="3 4" key="1">
    <citation type="submission" date="2022-04" db="EMBL/GenBank/DDBJ databases">
        <title>Halobacillus sp. isolated from saltern.</title>
        <authorList>
            <person name="Won M."/>
            <person name="Lee C.-M."/>
            <person name="Woen H.-Y."/>
            <person name="Kwon S.-W."/>
        </authorList>
    </citation>
    <scope>NUCLEOTIDE SEQUENCE [LARGE SCALE GENOMIC DNA]</scope>
    <source>
        <strain evidence="3 4">SSTM10-2</strain>
    </source>
</reference>
<protein>
    <submittedName>
        <fullName evidence="3">Uncharacterized protein</fullName>
    </submittedName>
</protein>